<accession>A0A7X5YGD6</accession>
<gene>
    <name evidence="2" type="ORF">F1644_07135</name>
    <name evidence="1" type="ORF">GGR15_004300</name>
</gene>
<evidence type="ECO:0000313" key="3">
    <source>
        <dbReference type="Proteomes" id="UP000576368"/>
    </source>
</evidence>
<dbReference type="AlphaFoldDB" id="A0A7X5YGD6"/>
<dbReference type="GeneID" id="86891056"/>
<protein>
    <submittedName>
        <fullName evidence="1">Uncharacterized protein</fullName>
    </submittedName>
</protein>
<evidence type="ECO:0000313" key="2">
    <source>
        <dbReference type="EMBL" id="WOF12053.1"/>
    </source>
</evidence>
<keyword evidence="4" id="KW-1185">Reference proteome</keyword>
<dbReference type="RefSeq" id="WP_147344506.1">
    <property type="nucleotide sequence ID" value="NZ_BMPA01000019.1"/>
</dbReference>
<name>A0A7X5YGD6_9BACT</name>
<organism evidence="1 3">
    <name type="scientific">Butyricimonas paravirosa</name>
    <dbReference type="NCBI Taxonomy" id="1472417"/>
    <lineage>
        <taxon>Bacteria</taxon>
        <taxon>Pseudomonadati</taxon>
        <taxon>Bacteroidota</taxon>
        <taxon>Bacteroidia</taxon>
        <taxon>Bacteroidales</taxon>
        <taxon>Odoribacteraceae</taxon>
        <taxon>Butyricimonas</taxon>
    </lineage>
</organism>
<reference evidence="2 4" key="1">
    <citation type="submission" date="2019-09" db="EMBL/GenBank/DDBJ databases">
        <title>Butyricimonas paravirosa DSM 105722 (=214-4 = JCM 18677 = CCUG 65563).</title>
        <authorList>
            <person name="Le Roy T."/>
            <person name="Cani P.D."/>
        </authorList>
    </citation>
    <scope>NUCLEOTIDE SEQUENCE [LARGE SCALE GENOMIC DNA]</scope>
    <source>
        <strain evidence="2 4">DSM 105722</strain>
    </source>
</reference>
<sequence>MRCYINVALKLVVAEERSLRKRMSLMKDFGCLKGGQVDIRWKSKAYKMMILEMIEGLTLVQELYSPQGNLLDEEMLAAMVANVFGVEFPNCRQLIDQLFARKKGVTPFLDQMVMAIRLEADKRNEWKGKKK</sequence>
<dbReference type="EMBL" id="CP043839">
    <property type="protein sequence ID" value="WOF12053.1"/>
    <property type="molecule type" value="Genomic_DNA"/>
</dbReference>
<dbReference type="Proteomes" id="UP000576368">
    <property type="component" value="Unassembled WGS sequence"/>
</dbReference>
<reference evidence="1 3" key="2">
    <citation type="submission" date="2020-03" db="EMBL/GenBank/DDBJ databases">
        <title>Genomic Encyclopedia of Type Strains, Phase IV (KMG-IV): sequencing the most valuable type-strain genomes for metagenomic binning, comparative biology and taxonomic classification.</title>
        <authorList>
            <person name="Goeker M."/>
        </authorList>
    </citation>
    <scope>NUCLEOTIDE SEQUENCE [LARGE SCALE GENOMIC DNA]</scope>
    <source>
        <strain evidence="1 3">DSM 105722</strain>
    </source>
</reference>
<evidence type="ECO:0000313" key="4">
    <source>
        <dbReference type="Proteomes" id="UP001302374"/>
    </source>
</evidence>
<dbReference type="EMBL" id="JAATLI010000020">
    <property type="protein sequence ID" value="NJC20644.1"/>
    <property type="molecule type" value="Genomic_DNA"/>
</dbReference>
<proteinExistence type="predicted"/>
<evidence type="ECO:0000313" key="1">
    <source>
        <dbReference type="EMBL" id="NJC20644.1"/>
    </source>
</evidence>
<dbReference type="Proteomes" id="UP001302374">
    <property type="component" value="Chromosome"/>
</dbReference>